<dbReference type="RefSeq" id="WP_175276638.1">
    <property type="nucleotide sequence ID" value="NZ_CP054836.1"/>
</dbReference>
<reference evidence="1 2" key="1">
    <citation type="submission" date="2020-06" db="EMBL/GenBank/DDBJ databases">
        <title>Oricola thermophila sp. nov. isolated from a tidal sediments.</title>
        <authorList>
            <person name="Kwon K.K."/>
            <person name="Yang S.-H."/>
            <person name="Park M.-J."/>
        </authorList>
    </citation>
    <scope>NUCLEOTIDE SEQUENCE [LARGE SCALE GENOMIC DNA]</scope>
    <source>
        <strain evidence="1 2">MEBiC13590</strain>
    </source>
</reference>
<dbReference type="AlphaFoldDB" id="A0A6N1VGG1"/>
<accession>A0A6N1VGG1</accession>
<dbReference type="KEGG" id="orm:HTY61_09930"/>
<organism evidence="1 2">
    <name type="scientific">Oricola thermophila</name>
    <dbReference type="NCBI Taxonomy" id="2742145"/>
    <lineage>
        <taxon>Bacteria</taxon>
        <taxon>Pseudomonadati</taxon>
        <taxon>Pseudomonadota</taxon>
        <taxon>Alphaproteobacteria</taxon>
        <taxon>Hyphomicrobiales</taxon>
        <taxon>Ahrensiaceae</taxon>
        <taxon>Oricola</taxon>
    </lineage>
</organism>
<evidence type="ECO:0000313" key="1">
    <source>
        <dbReference type="EMBL" id="QKV18745.1"/>
    </source>
</evidence>
<name>A0A6N1VGG1_9HYPH</name>
<dbReference type="EMBL" id="CP054836">
    <property type="protein sequence ID" value="QKV18745.1"/>
    <property type="molecule type" value="Genomic_DNA"/>
</dbReference>
<gene>
    <name evidence="1" type="ORF">HTY61_09930</name>
</gene>
<evidence type="ECO:0000313" key="2">
    <source>
        <dbReference type="Proteomes" id="UP000509367"/>
    </source>
</evidence>
<sequence length="101" mass="10684">MHSGTPRTPAPGTPRRVTPQARAAFSALHARAALHPAEERIVRTDMAELIRECRRETGIADIAALTQAGYGDGIAIDIGCDIAVAAGRRDASAIRAERRAA</sequence>
<dbReference type="Proteomes" id="UP000509367">
    <property type="component" value="Chromosome"/>
</dbReference>
<keyword evidence="2" id="KW-1185">Reference proteome</keyword>
<protein>
    <submittedName>
        <fullName evidence="1">Uncharacterized protein</fullName>
    </submittedName>
</protein>
<proteinExistence type="predicted"/>